<evidence type="ECO:0008006" key="3">
    <source>
        <dbReference type="Google" id="ProtNLM"/>
    </source>
</evidence>
<accession>D9S9K0</accession>
<dbReference type="KEGG" id="fsc:FSU_1147"/>
<dbReference type="eggNOG" id="COG1442">
    <property type="taxonomic scope" value="Bacteria"/>
</dbReference>
<sequence>MTMPSVKYLFVLTSSPKDFFCEQTLVAIASLRVHNPNAFVTLLTDDKTAETLTGPRAVLKDAVDELKVLTLDEKFTPMLRSRYLKTVMRNVVNGDFLYMDSDIAIVDDLSIPDEWRGGIYAVLDFHTNLSKAINRKKVLNNAKMMGFSPILNDEIFNGGVMFAADTPEAREFFKTWHELWLYCVSKNFPYDMASLAETNYKFGYITKKMDGGWNCQLAYGNRFLPTAKVLHFFGSRIIDTRGRKVPESMNIFLPKILRKDFYTNLKSLPVTVNADKSIHINEYYDDVIAHAKDEFMYQTNKVGAAGAYIIRSYAFAKSLAWLYKKMPFLVKPLEILGKLF</sequence>
<dbReference type="STRING" id="59374.FSU_1147"/>
<dbReference type="RefSeq" id="WP_014545482.1">
    <property type="nucleotide sequence ID" value="NC_017448.1"/>
</dbReference>
<evidence type="ECO:0000313" key="1">
    <source>
        <dbReference type="EMBL" id="ADL26853.1"/>
    </source>
</evidence>
<reference evidence="2" key="1">
    <citation type="submission" date="2010-08" db="EMBL/GenBank/DDBJ databases">
        <title>Complete sequence of Fibrobacter succinogenes subsp. succinogenes S85.</title>
        <authorList>
            <person name="Durkin A.S."/>
            <person name="Nelson K.E."/>
            <person name="Morrison M."/>
            <person name="Forsberg C.W."/>
            <person name="Wilson D.B."/>
            <person name="Russell J.B."/>
            <person name="Cann I.K.O."/>
            <person name="Mackie R.I."/>
            <person name="White B.A."/>
        </authorList>
    </citation>
    <scope>NUCLEOTIDE SEQUENCE [LARGE SCALE GENOMIC DNA]</scope>
    <source>
        <strain evidence="2">ATCC 19169 / S85</strain>
    </source>
</reference>
<dbReference type="OrthoDB" id="9802422at2"/>
<dbReference type="Gene3D" id="3.90.550.10">
    <property type="entry name" value="Spore Coat Polysaccharide Biosynthesis Protein SpsA, Chain A"/>
    <property type="match status" value="1"/>
</dbReference>
<dbReference type="InterPro" id="IPR029044">
    <property type="entry name" value="Nucleotide-diphossugar_trans"/>
</dbReference>
<dbReference type="Proteomes" id="UP000000517">
    <property type="component" value="Chromosome"/>
</dbReference>
<dbReference type="HOGENOM" id="CLU_072747_0_0_0"/>
<dbReference type="AlphaFoldDB" id="D9S9K0"/>
<dbReference type="EMBL" id="CP002158">
    <property type="protein sequence ID" value="ADL26853.1"/>
    <property type="molecule type" value="Genomic_DNA"/>
</dbReference>
<organism evidence="1 2">
    <name type="scientific">Fibrobacter succinogenes (strain ATCC 19169 / S85)</name>
    <dbReference type="NCBI Taxonomy" id="59374"/>
    <lineage>
        <taxon>Bacteria</taxon>
        <taxon>Pseudomonadati</taxon>
        <taxon>Fibrobacterota</taxon>
        <taxon>Fibrobacteria</taxon>
        <taxon>Fibrobacterales</taxon>
        <taxon>Fibrobacteraceae</taxon>
        <taxon>Fibrobacter</taxon>
    </lineage>
</organism>
<gene>
    <name evidence="1" type="ordered locus">FSU_1147</name>
</gene>
<name>D9S9K0_FIBSS</name>
<dbReference type="SUPFAM" id="SSF53448">
    <property type="entry name" value="Nucleotide-diphospho-sugar transferases"/>
    <property type="match status" value="1"/>
</dbReference>
<protein>
    <recommendedName>
        <fullName evidence="3">Nucleotide-diphospho-sugar transferase domain-containing protein</fullName>
    </recommendedName>
</protein>
<proteinExistence type="predicted"/>
<evidence type="ECO:0000313" key="2">
    <source>
        <dbReference type="Proteomes" id="UP000000517"/>
    </source>
</evidence>